<sequence>MSAIVVYPPEIEKLYQEIKPYRGQDKVPREIEEKRKRFNAWIEEKEKLQKELMFS</sequence>
<keyword evidence="2" id="KW-1185">Reference proteome</keyword>
<dbReference type="AlphaFoldDB" id="A0A1G6YDI7"/>
<gene>
    <name evidence="1" type="ORF">SAMN04489866_10937</name>
</gene>
<evidence type="ECO:0000313" key="2">
    <source>
        <dbReference type="Proteomes" id="UP000198995"/>
    </source>
</evidence>
<dbReference type="RefSeq" id="WP_159428030.1">
    <property type="nucleotide sequence ID" value="NZ_FNAF01000009.1"/>
</dbReference>
<dbReference type="STRING" id="2741.SAMN04489866_10937"/>
<organism evidence="1 2">
    <name type="scientific">Peptococcus niger</name>
    <dbReference type="NCBI Taxonomy" id="2741"/>
    <lineage>
        <taxon>Bacteria</taxon>
        <taxon>Bacillati</taxon>
        <taxon>Bacillota</taxon>
        <taxon>Clostridia</taxon>
        <taxon>Eubacteriales</taxon>
        <taxon>Peptococcaceae</taxon>
        <taxon>Peptococcus</taxon>
    </lineage>
</organism>
<proteinExistence type="predicted"/>
<accession>A0A1G6YDI7</accession>
<reference evidence="1 2" key="1">
    <citation type="submission" date="2016-10" db="EMBL/GenBank/DDBJ databases">
        <authorList>
            <person name="de Groot N.N."/>
        </authorList>
    </citation>
    <scope>NUCLEOTIDE SEQUENCE [LARGE SCALE GENOMIC DNA]</scope>
    <source>
        <strain evidence="1 2">DSM 20475</strain>
    </source>
</reference>
<evidence type="ECO:0000313" key="1">
    <source>
        <dbReference type="EMBL" id="SDD88063.1"/>
    </source>
</evidence>
<name>A0A1G6YDI7_PEPNI</name>
<dbReference type="Proteomes" id="UP000198995">
    <property type="component" value="Unassembled WGS sequence"/>
</dbReference>
<protein>
    <submittedName>
        <fullName evidence="1">Uncharacterized protein</fullName>
    </submittedName>
</protein>
<dbReference type="EMBL" id="FNAF01000009">
    <property type="protein sequence ID" value="SDD88063.1"/>
    <property type="molecule type" value="Genomic_DNA"/>
</dbReference>